<keyword evidence="2" id="KW-1185">Reference proteome</keyword>
<dbReference type="Proteomes" id="UP000078559">
    <property type="component" value="Chromosome 7"/>
</dbReference>
<sequence length="456" mass="53907">MSMSMITSLSREVKNAKYSKGPRSRFTTIKYSWGSRIRVVIYIFGVSAAFMADPSSASFTMLAPAALVALSPFILGLSQAVMEGPRNGRYGFSANITRRDMFSNLTHTALTEVINYPCDKYPDPKPCYKKYYSERHSCHPFDQECYKDCHNWDDYKRRCENRDDKCYDKCYYEDKDCHRYDNCHKEHRNDHGGYRDHGDHRDHGGYPGHRDDRECYKKHKDYYDHQDHCKPDCRPEDKGCYKCRKECPPWDENCHPAYRPPRYCKPDCQSNDHGCHKCKEPEIHHHRDRECEPWKDRDCFPGYPHYPEYPPDWDEDEEDEDDDYHPHHPQSYITVNYFGPEGTYQEKVWPDGDEHWNAPKIQYMTGAPVSAVNSMFANIAISTADEHYKDFKVGHIKYYAEQEDSDVRCLPMKSWFPWTPLPLEKYVERTEEYGLVVRILQLKKPIPIELIRCDVP</sequence>
<organism evidence="1 2">
    <name type="scientific">Cytospora mali</name>
    <name type="common">Apple Valsa canker fungus</name>
    <name type="synonym">Valsa mali</name>
    <dbReference type="NCBI Taxonomy" id="578113"/>
    <lineage>
        <taxon>Eukaryota</taxon>
        <taxon>Fungi</taxon>
        <taxon>Dikarya</taxon>
        <taxon>Ascomycota</taxon>
        <taxon>Pezizomycotina</taxon>
        <taxon>Sordariomycetes</taxon>
        <taxon>Sordariomycetidae</taxon>
        <taxon>Diaporthales</taxon>
        <taxon>Cytosporaceae</taxon>
        <taxon>Cytospora</taxon>
    </lineage>
</organism>
<proteinExistence type="predicted"/>
<dbReference type="EMBL" id="CM003104">
    <property type="protein sequence ID" value="KUI71451.1"/>
    <property type="molecule type" value="Genomic_DNA"/>
</dbReference>
<dbReference type="AlphaFoldDB" id="A0A194W4J5"/>
<evidence type="ECO:0000313" key="1">
    <source>
        <dbReference type="EMBL" id="KUI71451.1"/>
    </source>
</evidence>
<name>A0A194W4J5_CYTMA</name>
<dbReference type="OrthoDB" id="5174695at2759"/>
<reference evidence="1" key="1">
    <citation type="submission" date="2014-12" db="EMBL/GenBank/DDBJ databases">
        <title>Genome Sequence of Valsa Canker Pathogens Uncovers a Specific Adaption of Colonization on Woody Bark.</title>
        <authorList>
            <person name="Yin Z."/>
            <person name="Liu H."/>
            <person name="Gao X."/>
            <person name="Li Z."/>
            <person name="Song N."/>
            <person name="Ke X."/>
            <person name="Dai Q."/>
            <person name="Wu Y."/>
            <person name="Sun Y."/>
            <person name="Xu J.-R."/>
            <person name="Kang Z.K."/>
            <person name="Wang L."/>
            <person name="Huang L."/>
        </authorList>
    </citation>
    <scope>NUCLEOTIDE SEQUENCE [LARGE SCALE GENOMIC DNA]</scope>
    <source>
        <strain evidence="1">03-8</strain>
    </source>
</reference>
<evidence type="ECO:0000313" key="2">
    <source>
        <dbReference type="Proteomes" id="UP000078559"/>
    </source>
</evidence>
<gene>
    <name evidence="1" type="ORF">VM1G_07026</name>
</gene>
<protein>
    <submittedName>
        <fullName evidence="1">Uncharacterized protein</fullName>
    </submittedName>
</protein>
<accession>A0A194W4J5</accession>